<sequence length="344" mass="35926">MSGHQSYAAQIQYRKWAPTVSFWITASILFLLLILFLFAAGLGGFGVFLTLLGIIALITGLFALIFKRRSWIGLQNRKGAKTTIWSGVVVLVVGLAISGTSATAVDEDEPFATATATPSPSASSIALTSCDDEDMRRGFQSEIFFCTEDEDGVLVWMDRDSHDKIIADRAAEAAELKAKEEAAKEAVAEKKAEEEAAKKAAAEKKAKEEAAKKAEAAKERREEAAAKKKAEEEAAETDLGSGAYENCSAAAAAGAYNIQAGSPGYGTHLDHDLNGIGCESGSPGSSSGGLPQEQPAPAPEPAPAPAAYFSNCSDARAAGAAPVYRGGPGYGSHLDRDGDGVACE</sequence>
<feature type="region of interest" description="Disordered" evidence="1">
    <location>
        <begin position="271"/>
        <end position="308"/>
    </location>
</feature>
<feature type="domain" description="Excalibur calcium-binding" evidence="3">
    <location>
        <begin position="243"/>
        <end position="279"/>
    </location>
</feature>
<dbReference type="EMBL" id="FNKH01000002">
    <property type="protein sequence ID" value="SDR06955.1"/>
    <property type="molecule type" value="Genomic_DNA"/>
</dbReference>
<keyword evidence="2" id="KW-1133">Transmembrane helix</keyword>
<evidence type="ECO:0000256" key="1">
    <source>
        <dbReference type="SAM" id="MobiDB-lite"/>
    </source>
</evidence>
<name>A0A1H1G1J5_9MICC</name>
<evidence type="ECO:0000313" key="4">
    <source>
        <dbReference type="EMBL" id="SDR06955.1"/>
    </source>
</evidence>
<feature type="transmembrane region" description="Helical" evidence="2">
    <location>
        <begin position="20"/>
        <end position="39"/>
    </location>
</feature>
<gene>
    <name evidence="4" type="ORF">SAMN04489742_3777</name>
</gene>
<evidence type="ECO:0000256" key="2">
    <source>
        <dbReference type="SAM" id="Phobius"/>
    </source>
</evidence>
<proteinExistence type="predicted"/>
<feature type="compositionally biased region" description="Basic and acidic residues" evidence="1">
    <location>
        <begin position="210"/>
        <end position="232"/>
    </location>
</feature>
<protein>
    <submittedName>
        <fullName evidence="4">Excalibur calcium-binding domain-containing protein</fullName>
    </submittedName>
</protein>
<feature type="region of interest" description="Disordered" evidence="1">
    <location>
        <begin position="210"/>
        <end position="239"/>
    </location>
</feature>
<accession>A0A1H1G1J5</accession>
<feature type="transmembrane region" description="Helical" evidence="2">
    <location>
        <begin position="45"/>
        <end position="66"/>
    </location>
</feature>
<dbReference type="Proteomes" id="UP000181917">
    <property type="component" value="Unassembled WGS sequence"/>
</dbReference>
<dbReference type="InterPro" id="IPR008613">
    <property type="entry name" value="Excalibur_Ca-bd_domain"/>
</dbReference>
<keyword evidence="2" id="KW-0812">Transmembrane</keyword>
<dbReference type="OrthoDB" id="4337778at2"/>
<reference evidence="4 5" key="1">
    <citation type="submission" date="2016-10" db="EMBL/GenBank/DDBJ databases">
        <authorList>
            <person name="de Groot N.N."/>
        </authorList>
    </citation>
    <scope>NUCLEOTIDE SEQUENCE [LARGE SCALE GENOMIC DNA]</scope>
    <source>
        <strain evidence="4 5">DSM 20117</strain>
    </source>
</reference>
<dbReference type="Pfam" id="PF05901">
    <property type="entry name" value="Excalibur"/>
    <property type="match status" value="2"/>
</dbReference>
<feature type="compositionally biased region" description="Low complexity" evidence="1">
    <location>
        <begin position="275"/>
        <end position="293"/>
    </location>
</feature>
<dbReference type="AlphaFoldDB" id="A0A1H1G1J5"/>
<keyword evidence="2" id="KW-0472">Membrane</keyword>
<keyword evidence="5" id="KW-1185">Reference proteome</keyword>
<dbReference type="STRING" id="37928.SAMN04489742_3777"/>
<feature type="transmembrane region" description="Helical" evidence="2">
    <location>
        <begin position="87"/>
        <end position="105"/>
    </location>
</feature>
<dbReference type="SMART" id="SM00894">
    <property type="entry name" value="Excalibur"/>
    <property type="match status" value="2"/>
</dbReference>
<feature type="region of interest" description="Disordered" evidence="1">
    <location>
        <begin position="323"/>
        <end position="344"/>
    </location>
</feature>
<feature type="compositionally biased region" description="Pro residues" evidence="1">
    <location>
        <begin position="294"/>
        <end position="304"/>
    </location>
</feature>
<evidence type="ECO:0000313" key="5">
    <source>
        <dbReference type="Proteomes" id="UP000181917"/>
    </source>
</evidence>
<feature type="compositionally biased region" description="Basic and acidic residues" evidence="1">
    <location>
        <begin position="333"/>
        <end position="344"/>
    </location>
</feature>
<organism evidence="4 5">
    <name type="scientific">Crystallibacter crystallopoietes</name>
    <dbReference type="NCBI Taxonomy" id="37928"/>
    <lineage>
        <taxon>Bacteria</taxon>
        <taxon>Bacillati</taxon>
        <taxon>Actinomycetota</taxon>
        <taxon>Actinomycetes</taxon>
        <taxon>Micrococcales</taxon>
        <taxon>Micrococcaceae</taxon>
        <taxon>Crystallibacter</taxon>
    </lineage>
</organism>
<evidence type="ECO:0000259" key="3">
    <source>
        <dbReference type="SMART" id="SM00894"/>
    </source>
</evidence>
<feature type="domain" description="Excalibur calcium-binding" evidence="3">
    <location>
        <begin position="308"/>
        <end position="344"/>
    </location>
</feature>